<evidence type="ECO:0000256" key="1">
    <source>
        <dbReference type="SAM" id="MobiDB-lite"/>
    </source>
</evidence>
<dbReference type="RefSeq" id="WP_093516264.1">
    <property type="nucleotide sequence ID" value="NZ_FOSK01000001.1"/>
</dbReference>
<feature type="region of interest" description="Disordered" evidence="1">
    <location>
        <begin position="139"/>
        <end position="160"/>
    </location>
</feature>
<dbReference type="EMBL" id="FOSK01000001">
    <property type="protein sequence ID" value="SFJ93718.1"/>
    <property type="molecule type" value="Genomic_DNA"/>
</dbReference>
<sequence length="160" mass="17878">MSYSTTAQLLSNSLRSLAILTFITGTGILTAQAQETPPPPKQATSAEVAECEEEHMKREGIADLGSSQYRDKIRDLCNKSVLEAPEVEPGKEPATNDYYFSGDNNGFVYELNEECQQVRLQDELIFICPEGKYKPTIRNNRTGFMPFTEPTEPIRPGEKP</sequence>
<comment type="caution">
    <text evidence="2">The sequence shown here is derived from an EMBL/GenBank/DDBJ whole genome shotgun (WGS) entry which is preliminary data.</text>
</comment>
<evidence type="ECO:0000313" key="3">
    <source>
        <dbReference type="Proteomes" id="UP000199598"/>
    </source>
</evidence>
<keyword evidence="3" id="KW-1185">Reference proteome</keyword>
<organism evidence="2 3">
    <name type="scientific">Pseudovibrio ascidiaceicola</name>
    <dbReference type="NCBI Taxonomy" id="285279"/>
    <lineage>
        <taxon>Bacteria</taxon>
        <taxon>Pseudomonadati</taxon>
        <taxon>Pseudomonadota</taxon>
        <taxon>Alphaproteobacteria</taxon>
        <taxon>Hyphomicrobiales</taxon>
        <taxon>Stappiaceae</taxon>
        <taxon>Pseudovibrio</taxon>
    </lineage>
</organism>
<name>A0A1I3VEC1_9HYPH</name>
<reference evidence="2 3" key="1">
    <citation type="submission" date="2016-10" db="EMBL/GenBank/DDBJ databases">
        <authorList>
            <person name="Varghese N."/>
            <person name="Submissions S."/>
        </authorList>
    </citation>
    <scope>NUCLEOTIDE SEQUENCE [LARGE SCALE GENOMIC DNA]</scope>
    <source>
        <strain evidence="2 3">DSM 16392</strain>
    </source>
</reference>
<dbReference type="Proteomes" id="UP000199598">
    <property type="component" value="Unassembled WGS sequence"/>
</dbReference>
<accession>A0A1I3VEC1</accession>
<protein>
    <submittedName>
        <fullName evidence="2">Uncharacterized protein</fullName>
    </submittedName>
</protein>
<gene>
    <name evidence="2" type="ORF">SAMN04488518_101347</name>
</gene>
<evidence type="ECO:0000313" key="2">
    <source>
        <dbReference type="EMBL" id="SFJ93718.1"/>
    </source>
</evidence>
<proteinExistence type="predicted"/>